<accession>A0A6N3X6L8</accession>
<dbReference type="InterPro" id="IPR038081">
    <property type="entry name" value="CalX-like_sf"/>
</dbReference>
<dbReference type="PANTHER" id="PTHR46682">
    <property type="entry name" value="ADHESION G-PROTEIN COUPLED RECEPTOR V1"/>
    <property type="match status" value="1"/>
</dbReference>
<gene>
    <name evidence="2" type="ORF">TH68_09565</name>
</gene>
<evidence type="ECO:0000313" key="2">
    <source>
        <dbReference type="EMBL" id="KKZ10914.1"/>
    </source>
</evidence>
<dbReference type="Gene3D" id="2.60.40.2030">
    <property type="match status" value="2"/>
</dbReference>
<dbReference type="SUPFAM" id="SSF141072">
    <property type="entry name" value="CalX-like"/>
    <property type="match status" value="2"/>
</dbReference>
<feature type="region of interest" description="Disordered" evidence="1">
    <location>
        <begin position="175"/>
        <end position="204"/>
    </location>
</feature>
<comment type="caution">
    <text evidence="2">The sequence shown here is derived from an EMBL/GenBank/DDBJ whole genome shotgun (WGS) entry which is preliminary data.</text>
</comment>
<evidence type="ECO:0008006" key="4">
    <source>
        <dbReference type="Google" id="ProtNLM"/>
    </source>
</evidence>
<dbReference type="InterPro" id="IPR026919">
    <property type="entry name" value="ADGRV1"/>
</dbReference>
<feature type="non-terminal residue" evidence="2">
    <location>
        <position position="1"/>
    </location>
</feature>
<dbReference type="Proteomes" id="UP000035054">
    <property type="component" value="Unassembled WGS sequence"/>
</dbReference>
<dbReference type="GO" id="GO:0004930">
    <property type="term" value="F:G protein-coupled receptor activity"/>
    <property type="evidence" value="ECO:0007669"/>
    <property type="project" value="InterPro"/>
</dbReference>
<sequence>FVASGDEGSGKTVIIPATGRPGAGAATFTVATVGDTAFELSGEVMVTLETGTGYTVGNPSSAMATVTVEDDDDPSNPEITIAPGPSPVREGEAATFTVTAAPEPTAAVTVSLAVSEATGGGQDFVASGNEGSDKIVTIPAAGSAGAGAATFTVDTEDDGVDELNGEVTVTLETGTGYTIGDPSSAMVTVEDDDDPNNPHITITP</sequence>
<evidence type="ECO:0000256" key="1">
    <source>
        <dbReference type="SAM" id="MobiDB-lite"/>
    </source>
</evidence>
<dbReference type="EMBL" id="JXUO01000300">
    <property type="protein sequence ID" value="KKZ10914.1"/>
    <property type="molecule type" value="Genomic_DNA"/>
</dbReference>
<dbReference type="PANTHER" id="PTHR46682:SF1">
    <property type="entry name" value="ADHESION G-PROTEIN COUPLED RECEPTOR V1"/>
    <property type="match status" value="1"/>
</dbReference>
<name>A0A6N3X6L8_9SYNE</name>
<organism evidence="2 3">
    <name type="scientific">Candidatus Synechococcus spongiarum 142</name>
    <dbReference type="NCBI Taxonomy" id="1608213"/>
    <lineage>
        <taxon>Bacteria</taxon>
        <taxon>Bacillati</taxon>
        <taxon>Cyanobacteriota</taxon>
        <taxon>Cyanophyceae</taxon>
        <taxon>Synechococcales</taxon>
        <taxon>Synechococcaceae</taxon>
        <taxon>Synechococcus</taxon>
    </lineage>
</organism>
<dbReference type="GO" id="GO:0016020">
    <property type="term" value="C:membrane"/>
    <property type="evidence" value="ECO:0007669"/>
    <property type="project" value="InterPro"/>
</dbReference>
<reference evidence="2 3" key="1">
    <citation type="submission" date="2015-01" db="EMBL/GenBank/DDBJ databases">
        <title>Lifestyle Evolution in Cyanobacterial Symbionts of Sponges.</title>
        <authorList>
            <person name="Burgsdorf I."/>
            <person name="Slaby B.M."/>
            <person name="Handley K.M."/>
            <person name="Haber M."/>
            <person name="Blom J."/>
            <person name="Marshall C.W."/>
            <person name="Gilbert J.A."/>
            <person name="Hentschel U."/>
            <person name="Steindler L."/>
        </authorList>
    </citation>
    <scope>NUCLEOTIDE SEQUENCE [LARGE SCALE GENOMIC DNA]</scope>
    <source>
        <strain evidence="2">142</strain>
    </source>
</reference>
<feature type="non-terminal residue" evidence="2">
    <location>
        <position position="204"/>
    </location>
</feature>
<evidence type="ECO:0000313" key="3">
    <source>
        <dbReference type="Proteomes" id="UP000035054"/>
    </source>
</evidence>
<proteinExistence type="predicted"/>
<protein>
    <recommendedName>
        <fullName evidence="4">Calx-beta domain-containing protein</fullName>
    </recommendedName>
</protein>
<dbReference type="AlphaFoldDB" id="A0A6N3X6L8"/>